<gene>
    <name evidence="2" type="ORF">LTR77_004435</name>
</gene>
<dbReference type="GeneID" id="89925781"/>
<evidence type="ECO:0000313" key="2">
    <source>
        <dbReference type="EMBL" id="KAK5171291.1"/>
    </source>
</evidence>
<dbReference type="EMBL" id="JAVRRT010000006">
    <property type="protein sequence ID" value="KAK5171291.1"/>
    <property type="molecule type" value="Genomic_DNA"/>
</dbReference>
<dbReference type="SUPFAM" id="SSF55729">
    <property type="entry name" value="Acyl-CoA N-acyltransferases (Nat)"/>
    <property type="match status" value="1"/>
</dbReference>
<proteinExistence type="predicted"/>
<accession>A0AAV9PDL4</accession>
<reference evidence="2 3" key="1">
    <citation type="submission" date="2023-08" db="EMBL/GenBank/DDBJ databases">
        <title>Black Yeasts Isolated from many extreme environments.</title>
        <authorList>
            <person name="Coleine C."/>
            <person name="Stajich J.E."/>
            <person name="Selbmann L."/>
        </authorList>
    </citation>
    <scope>NUCLEOTIDE SEQUENCE [LARGE SCALE GENOMIC DNA]</scope>
    <source>
        <strain evidence="2 3">CCFEE 5935</strain>
    </source>
</reference>
<name>A0AAV9PDL4_9PEZI</name>
<dbReference type="Gene3D" id="3.40.630.30">
    <property type="match status" value="1"/>
</dbReference>
<feature type="domain" description="N-acetyltransferase" evidence="1">
    <location>
        <begin position="34"/>
        <end position="173"/>
    </location>
</feature>
<dbReference type="GO" id="GO:0016747">
    <property type="term" value="F:acyltransferase activity, transferring groups other than amino-acyl groups"/>
    <property type="evidence" value="ECO:0007669"/>
    <property type="project" value="InterPro"/>
</dbReference>
<comment type="caution">
    <text evidence="2">The sequence shown here is derived from an EMBL/GenBank/DDBJ whole genome shotgun (WGS) entry which is preliminary data.</text>
</comment>
<keyword evidence="3" id="KW-1185">Reference proteome</keyword>
<evidence type="ECO:0000259" key="1">
    <source>
        <dbReference type="Pfam" id="PF00583"/>
    </source>
</evidence>
<protein>
    <recommendedName>
        <fullName evidence="1">N-acetyltransferase domain-containing protein</fullName>
    </recommendedName>
</protein>
<dbReference type="InterPro" id="IPR000182">
    <property type="entry name" value="GNAT_dom"/>
</dbReference>
<dbReference type="AlphaFoldDB" id="A0AAV9PDL4"/>
<sequence>MAIPATGLSSQPCWHQLHSVINESYLGKNHTVFPPSWPRLDFDTTKGGEGLSDELGPSGTLIVIFNDENSPVACAGVCPSRGKFGVNEAFTNKGADLTNGEMVTAEGDAPPVPPQTPDWEICCFCVHPSQRGRRLAHRLVDELVAFVKLKGTNRLLTKYVADETGEFWPKLGFEVIPGSGGMLPRGFNPERDPTKEGLLKDVEIRMGADPKYKSNMCRHASLLGRNKNCQFQMAFWAFEDRTKSKVFNRQWHATVIDPNERLRYQRQTGLFTALTSKSAAPKHMVKTERNFCLVTLIWLEVSLSDHRYVWEDIVHAHAATSIFFPGVQTSTKAPVGATWKSSMADNQARSRELKPYLREFNSNITLPKYVREQVDEKYKAKNEADRMIAVTKQEGEGERPSLLFDFRSSRDLWPSRLDFSKIRDPFSVDMLHLSRRYHDLVGPDARFALLRIWSDAYFYPLMLGYDNRTSTSFKDAVGRAWEWKFIPKDMPGSEWSIQKIVELRLEQWEHQFKRQVMVKREMVLVMAKDEAQLRRYVLAVVFALQTKPWRLEVDF</sequence>
<dbReference type="Pfam" id="PF00583">
    <property type="entry name" value="Acetyltransf_1"/>
    <property type="match status" value="1"/>
</dbReference>
<dbReference type="InterPro" id="IPR016181">
    <property type="entry name" value="Acyl_CoA_acyltransferase"/>
</dbReference>
<evidence type="ECO:0000313" key="3">
    <source>
        <dbReference type="Proteomes" id="UP001337655"/>
    </source>
</evidence>
<dbReference type="RefSeq" id="XP_064660319.1">
    <property type="nucleotide sequence ID" value="XM_064801689.1"/>
</dbReference>
<dbReference type="Proteomes" id="UP001337655">
    <property type="component" value="Unassembled WGS sequence"/>
</dbReference>
<organism evidence="2 3">
    <name type="scientific">Saxophila tyrrhenica</name>
    <dbReference type="NCBI Taxonomy" id="1690608"/>
    <lineage>
        <taxon>Eukaryota</taxon>
        <taxon>Fungi</taxon>
        <taxon>Dikarya</taxon>
        <taxon>Ascomycota</taxon>
        <taxon>Pezizomycotina</taxon>
        <taxon>Dothideomycetes</taxon>
        <taxon>Dothideomycetidae</taxon>
        <taxon>Mycosphaerellales</taxon>
        <taxon>Extremaceae</taxon>
        <taxon>Saxophila</taxon>
    </lineage>
</organism>
<dbReference type="CDD" id="cd04301">
    <property type="entry name" value="NAT_SF"/>
    <property type="match status" value="1"/>
</dbReference>